<dbReference type="PROSITE" id="PS51257">
    <property type="entry name" value="PROKAR_LIPOPROTEIN"/>
    <property type="match status" value="1"/>
</dbReference>
<sequence>MKNLRIIYIFILALICYSFFSCKKDVSSSNIQIAGVWSHSRNTESSQISSIFFNNWIRIHGNGFNGLQRVYFNGMQVPFIPIYVTDTDIIINVPETVPTGSDVKDPTLLNTIKLVTSAGQASFDGFIFRDPDKIPSITGVSYTMPYAGDLIEVYGKNLKESNAITFPDSTKGIIKSANDSILQVIVPANIDRQKYGRLTIDIDNERYSSAPYMFFQNGMFLRTFTEEAMIAGGSNGIRIYSNPVEITALTGLPQNPEYVIAIPATKVDIPVAANNGISGNFFKFYAYKAFNTLIEKNGDIKGNTSIENLAIQFDLYMPSPWVSGAIPFKMNKNRSGVNYAYLYNITPWEWKKVITGGLELNPFKFENGWKTITLKFSDFPTLAMSSLKDYSTSLQTNGFESLVGYTNYDVNEDGHTPQAVKNFQMYLANFRLVPLTNLE</sequence>
<proteinExistence type="predicted"/>
<name>A0ABU0U742_9SPHI</name>
<dbReference type="InterPro" id="IPR014756">
    <property type="entry name" value="Ig_E-set"/>
</dbReference>
<dbReference type="EMBL" id="JAUTBA010000001">
    <property type="protein sequence ID" value="MDQ1150754.1"/>
    <property type="molecule type" value="Genomic_DNA"/>
</dbReference>
<evidence type="ECO:0000313" key="2">
    <source>
        <dbReference type="EMBL" id="MDQ1150754.1"/>
    </source>
</evidence>
<dbReference type="SUPFAM" id="SSF81296">
    <property type="entry name" value="E set domains"/>
    <property type="match status" value="1"/>
</dbReference>
<evidence type="ECO:0000313" key="3">
    <source>
        <dbReference type="Proteomes" id="UP001244640"/>
    </source>
</evidence>
<organism evidence="2 3">
    <name type="scientific">Sphingobacterium zeae</name>
    <dbReference type="NCBI Taxonomy" id="1776859"/>
    <lineage>
        <taxon>Bacteria</taxon>
        <taxon>Pseudomonadati</taxon>
        <taxon>Bacteroidota</taxon>
        <taxon>Sphingobacteriia</taxon>
        <taxon>Sphingobacteriales</taxon>
        <taxon>Sphingobacteriaceae</taxon>
        <taxon>Sphingobacterium</taxon>
    </lineage>
</organism>
<dbReference type="InterPro" id="IPR013783">
    <property type="entry name" value="Ig-like_fold"/>
</dbReference>
<reference evidence="2 3" key="1">
    <citation type="submission" date="2023-07" db="EMBL/GenBank/DDBJ databases">
        <title>Functional and genomic diversity of the sorghum phyllosphere microbiome.</title>
        <authorList>
            <person name="Shade A."/>
        </authorList>
    </citation>
    <scope>NUCLEOTIDE SEQUENCE [LARGE SCALE GENOMIC DNA]</scope>
    <source>
        <strain evidence="2 3">SORGH_AS_0892</strain>
    </source>
</reference>
<dbReference type="Pfam" id="PF18329">
    <property type="entry name" value="SGBP_B_XBD"/>
    <property type="match status" value="1"/>
</dbReference>
<accession>A0ABU0U742</accession>
<dbReference type="Proteomes" id="UP001244640">
    <property type="component" value="Unassembled WGS sequence"/>
</dbReference>
<dbReference type="Gene3D" id="2.60.40.10">
    <property type="entry name" value="Immunoglobulins"/>
    <property type="match status" value="2"/>
</dbReference>
<protein>
    <recommendedName>
        <fullName evidence="1">Surface glycan-binding protein B xyloglucan binding domain-containing protein</fullName>
    </recommendedName>
</protein>
<comment type="caution">
    <text evidence="2">The sequence shown here is derived from an EMBL/GenBank/DDBJ whole genome shotgun (WGS) entry which is preliminary data.</text>
</comment>
<dbReference type="RefSeq" id="WP_307186346.1">
    <property type="nucleotide sequence ID" value="NZ_JAUTBA010000001.1"/>
</dbReference>
<keyword evidence="3" id="KW-1185">Reference proteome</keyword>
<evidence type="ECO:0000259" key="1">
    <source>
        <dbReference type="Pfam" id="PF18329"/>
    </source>
</evidence>
<feature type="domain" description="Surface glycan-binding protein B xyloglucan binding" evidence="1">
    <location>
        <begin position="290"/>
        <end position="434"/>
    </location>
</feature>
<dbReference type="InterPro" id="IPR040475">
    <property type="entry name" value="SGBP_B_XBD"/>
</dbReference>
<gene>
    <name evidence="2" type="ORF">QE382_002738</name>
</gene>